<accession>A0A318XRJ7</accession>
<dbReference type="OrthoDB" id="2607708at2"/>
<evidence type="ECO:0000313" key="2">
    <source>
        <dbReference type="Proteomes" id="UP000248132"/>
    </source>
</evidence>
<gene>
    <name evidence="1" type="ORF">LY28_03799</name>
</gene>
<reference evidence="1 2" key="1">
    <citation type="submission" date="2018-06" db="EMBL/GenBank/DDBJ databases">
        <title>Genomic Encyclopedia of Type Strains, Phase I: the one thousand microbial genomes (KMG-I) project.</title>
        <authorList>
            <person name="Kyrpides N."/>
        </authorList>
    </citation>
    <scope>NUCLEOTIDE SEQUENCE [LARGE SCALE GENOMIC DNA]</scope>
    <source>
        <strain evidence="1 2">DSM 19573</strain>
    </source>
</reference>
<dbReference type="Proteomes" id="UP000248132">
    <property type="component" value="Unassembled WGS sequence"/>
</dbReference>
<protein>
    <submittedName>
        <fullName evidence="1">Uncharacterized protein</fullName>
    </submittedName>
</protein>
<sequence length="143" mass="16267">MSLSKAEAEILFNLGFKRQSFEEKVYPTDIYEFKGSVWCIGGRIVPNSSLSAETCIYNEGVWLPTLEDFIYWLDNNECKFSVIYNGNGYKVEITDNQDNAYKAKGGTMEFALYKGIMEILKKYGGNPVQKPCEIIEAELISED</sequence>
<name>A0A318XRJ7_9FIRM</name>
<dbReference type="RefSeq" id="WP_110463701.1">
    <property type="nucleotide sequence ID" value="NZ_QKMR01000055.1"/>
</dbReference>
<proteinExistence type="predicted"/>
<keyword evidence="2" id="KW-1185">Reference proteome</keyword>
<dbReference type="AlphaFoldDB" id="A0A318XRJ7"/>
<evidence type="ECO:0000313" key="1">
    <source>
        <dbReference type="EMBL" id="PYG83879.1"/>
    </source>
</evidence>
<dbReference type="EMBL" id="QKMR01000055">
    <property type="protein sequence ID" value="PYG83879.1"/>
    <property type="molecule type" value="Genomic_DNA"/>
</dbReference>
<comment type="caution">
    <text evidence="1">The sequence shown here is derived from an EMBL/GenBank/DDBJ whole genome shotgun (WGS) entry which is preliminary data.</text>
</comment>
<organism evidence="1 2">
    <name type="scientific">Ruminiclostridium sufflavum DSM 19573</name>
    <dbReference type="NCBI Taxonomy" id="1121337"/>
    <lineage>
        <taxon>Bacteria</taxon>
        <taxon>Bacillati</taxon>
        <taxon>Bacillota</taxon>
        <taxon>Clostridia</taxon>
        <taxon>Eubacteriales</taxon>
        <taxon>Oscillospiraceae</taxon>
        <taxon>Ruminiclostridium</taxon>
    </lineage>
</organism>